<dbReference type="InterPro" id="IPR043129">
    <property type="entry name" value="ATPase_NBD"/>
</dbReference>
<dbReference type="SUPFAM" id="SSF53067">
    <property type="entry name" value="Actin-like ATPase domain"/>
    <property type="match status" value="2"/>
</dbReference>
<dbReference type="GO" id="GO:0051301">
    <property type="term" value="P:cell division"/>
    <property type="evidence" value="ECO:0007669"/>
    <property type="project" value="UniProtKB-KW"/>
</dbReference>
<dbReference type="Gene3D" id="3.30.420.40">
    <property type="match status" value="1"/>
</dbReference>
<dbReference type="Proteomes" id="UP001596020">
    <property type="component" value="Unassembled WGS sequence"/>
</dbReference>
<protein>
    <submittedName>
        <fullName evidence="3">Cell division FtsA domain-containing protein</fullName>
    </submittedName>
</protein>
<accession>A0ABV9K6Z5</accession>
<keyword evidence="4" id="KW-1185">Reference proteome</keyword>
<feature type="compositionally biased region" description="Acidic residues" evidence="1">
    <location>
        <begin position="440"/>
        <end position="450"/>
    </location>
</feature>
<evidence type="ECO:0000313" key="3">
    <source>
        <dbReference type="EMBL" id="MFC4665431.1"/>
    </source>
</evidence>
<dbReference type="PANTHER" id="PTHR32432">
    <property type="entry name" value="CELL DIVISION PROTEIN FTSA-RELATED"/>
    <property type="match status" value="1"/>
</dbReference>
<gene>
    <name evidence="3" type="ORF">ACFO3G_02205</name>
</gene>
<dbReference type="PANTHER" id="PTHR32432:SF4">
    <property type="entry name" value="CELL DIVISION PROTEIN FTSA"/>
    <property type="match status" value="1"/>
</dbReference>
<dbReference type="RefSeq" id="WP_380077549.1">
    <property type="nucleotide sequence ID" value="NZ_JBHSGO010000039.1"/>
</dbReference>
<evidence type="ECO:0000256" key="1">
    <source>
        <dbReference type="SAM" id="MobiDB-lite"/>
    </source>
</evidence>
<dbReference type="EMBL" id="JBHSGO010000039">
    <property type="protein sequence ID" value="MFC4665431.1"/>
    <property type="molecule type" value="Genomic_DNA"/>
</dbReference>
<keyword evidence="3" id="KW-0131">Cell cycle</keyword>
<comment type="caution">
    <text evidence="3">The sequence shown here is derived from an EMBL/GenBank/DDBJ whole genome shotgun (WGS) entry which is preliminary data.</text>
</comment>
<dbReference type="Pfam" id="PF14450">
    <property type="entry name" value="FtsA"/>
    <property type="match status" value="1"/>
</dbReference>
<sequence>MDSNPIFAVIDLGSYETVGMVGRKDDGKICPIAYTKEPSSTAVRHGYVCNIDSAATLFDKIITKLSKEEYLGENRAITKVYVGVGAQSLNSTEVVVERSFEEDIVITQELLQEMRDEASQLRIAGKDNLLVTTPTYLVNDVQEKNPKGMPCKCVKAFYQVITARESIRKNIEIALKRINVTLVDILVSPIALADITMTEANKTLGCCQIDLGAGKTSVCIYKNLTPVALYILPMGGQNVTTDLTSLRFLERDAEKFKIEKGSMVVESDRNKGFTFVDQDKTTERKIRYYDFTKITSSRMKEIFANILNIITCSGMQNSLDAGLQITGGGAKLSKFKDFMIKNLECVADVTLRKDMIIWDKPDIADPKCFTALGLLRLAKEDCVDINKNISDLFESEESAAQEAEQKEDVQDPISALWTEDDEAVADGEYDGGSVIIQDDKESEDEMDDTIEIATNSQKQKKSKKEKRGGIGSTFGSLIHKALDFFSDDEEEDMK</sequence>
<feature type="region of interest" description="Disordered" evidence="1">
    <location>
        <begin position="428"/>
        <end position="473"/>
    </location>
</feature>
<keyword evidence="3" id="KW-0132">Cell division</keyword>
<evidence type="ECO:0000259" key="2">
    <source>
        <dbReference type="SMART" id="SM00842"/>
    </source>
</evidence>
<dbReference type="InterPro" id="IPR050696">
    <property type="entry name" value="FtsA/MreB"/>
</dbReference>
<feature type="domain" description="SHS2" evidence="2">
    <location>
        <begin position="7"/>
        <end position="196"/>
    </location>
</feature>
<proteinExistence type="predicted"/>
<organism evidence="3 4">
    <name type="scientific">Falsiporphyromonas endometrii</name>
    <dbReference type="NCBI Taxonomy" id="1387297"/>
    <lineage>
        <taxon>Bacteria</taxon>
        <taxon>Pseudomonadati</taxon>
        <taxon>Bacteroidota</taxon>
        <taxon>Bacteroidia</taxon>
        <taxon>Bacteroidales</taxon>
        <taxon>Porphyromonadaceae</taxon>
        <taxon>Falsiporphyromonas</taxon>
    </lineage>
</organism>
<dbReference type="SMART" id="SM00842">
    <property type="entry name" value="FtsA"/>
    <property type="match status" value="1"/>
</dbReference>
<reference evidence="4" key="1">
    <citation type="journal article" date="2019" name="Int. J. Syst. Evol. Microbiol.">
        <title>The Global Catalogue of Microorganisms (GCM) 10K type strain sequencing project: providing services to taxonomists for standard genome sequencing and annotation.</title>
        <authorList>
            <consortium name="The Broad Institute Genomics Platform"/>
            <consortium name="The Broad Institute Genome Sequencing Center for Infectious Disease"/>
            <person name="Wu L."/>
            <person name="Ma J."/>
        </authorList>
    </citation>
    <scope>NUCLEOTIDE SEQUENCE [LARGE SCALE GENOMIC DNA]</scope>
    <source>
        <strain evidence="4">CGMCC 4.7357</strain>
    </source>
</reference>
<name>A0ABV9K6Z5_9PORP</name>
<dbReference type="InterPro" id="IPR003494">
    <property type="entry name" value="SHS2_FtsA"/>
</dbReference>
<evidence type="ECO:0000313" key="4">
    <source>
        <dbReference type="Proteomes" id="UP001596020"/>
    </source>
</evidence>